<dbReference type="InterPro" id="IPR003790">
    <property type="entry name" value="GHL10"/>
</dbReference>
<evidence type="ECO:0000313" key="5">
    <source>
        <dbReference type="Proteomes" id="UP000294919"/>
    </source>
</evidence>
<evidence type="ECO:0000313" key="4">
    <source>
        <dbReference type="EMBL" id="TCO78041.1"/>
    </source>
</evidence>
<keyword evidence="5" id="KW-1185">Reference proteome</keyword>
<gene>
    <name evidence="4" type="ORF">EV214_105140</name>
</gene>
<dbReference type="Pfam" id="PF02638">
    <property type="entry name" value="GHL10"/>
    <property type="match status" value="1"/>
</dbReference>
<protein>
    <submittedName>
        <fullName evidence="4">Uncharacterized lipoprotein YddW (UPF0748 family)</fullName>
    </submittedName>
</protein>
<comment type="caution">
    <text evidence="4">The sequence shown here is derived from an EMBL/GenBank/DDBJ whole genome shotgun (WGS) entry which is preliminary data.</text>
</comment>
<dbReference type="PANTHER" id="PTHR43405:SF1">
    <property type="entry name" value="GLYCOSYL HYDROLASE DIGH"/>
    <property type="match status" value="1"/>
</dbReference>
<dbReference type="InterPro" id="IPR017853">
    <property type="entry name" value="GH"/>
</dbReference>
<dbReference type="RefSeq" id="WP_132243724.1">
    <property type="nucleotide sequence ID" value="NZ_SLWV01000005.1"/>
</dbReference>
<name>A0A4R2KUE7_9FIRM</name>
<accession>A0A4R2KUE7</accession>
<dbReference type="Proteomes" id="UP000294919">
    <property type="component" value="Unassembled WGS sequence"/>
</dbReference>
<evidence type="ECO:0000256" key="2">
    <source>
        <dbReference type="SAM" id="SignalP"/>
    </source>
</evidence>
<dbReference type="SUPFAM" id="SSF51445">
    <property type="entry name" value="(Trans)glycosidases"/>
    <property type="match status" value="1"/>
</dbReference>
<dbReference type="InterPro" id="IPR052177">
    <property type="entry name" value="Divisome_Glycosyl_Hydrolase"/>
</dbReference>
<feature type="domain" description="Glycosyl hydrolase-like 10" evidence="3">
    <location>
        <begin position="36"/>
        <end position="358"/>
    </location>
</feature>
<keyword evidence="1 2" id="KW-0732">Signal</keyword>
<dbReference type="PANTHER" id="PTHR43405">
    <property type="entry name" value="GLYCOSYL HYDROLASE DIGH"/>
    <property type="match status" value="1"/>
</dbReference>
<sequence>MKKNLKTAICILLMMVIFQRSFVFAQPQSNRIEKKEMRGIWVATVLNIDYPSKPTTDSSILKKEAIDILDHVKNMGLNAVFLQVRPSGDALYPSKYFPWSKYLTGKQGLMPNDDFDPLKFWVDEAHKRGIALHAWVNPYRITKKTMNEVKHDFASLDSNHPALYNPNWVVMHSDGNLYFDPGIPEVRKLVIDGVLEIIENYDVDGIHFDDYFYPGQDFNDKDSYEKYGSGFINIDDWRRENVNLLIGDVSRAIKDASKNIRFGISPFGIWANKATNPLGSDTKGMQSYYKQYADTRKWVKEGMIDYIAPQIYWHIGFAVADYSKILNWWMETTEGTNVDLYIGQAAYKAGNESLDSPWYGFSEMERQLELNSKFMQVKGSIFFSYNSLARKPVLSGLIKTIYDKEEYARANIPMGIYTIKE</sequence>
<dbReference type="OrthoDB" id="43070at2"/>
<reference evidence="4 5" key="1">
    <citation type="submission" date="2019-03" db="EMBL/GenBank/DDBJ databases">
        <title>Genomic Encyclopedia of Type Strains, Phase IV (KMG-IV): sequencing the most valuable type-strain genomes for metagenomic binning, comparative biology and taxonomic classification.</title>
        <authorList>
            <person name="Goeker M."/>
        </authorList>
    </citation>
    <scope>NUCLEOTIDE SEQUENCE [LARGE SCALE GENOMIC DNA]</scope>
    <source>
        <strain evidence="4 5">DSM 102940</strain>
    </source>
</reference>
<proteinExistence type="predicted"/>
<feature type="chain" id="PRO_5020554674" evidence="2">
    <location>
        <begin position="26"/>
        <end position="421"/>
    </location>
</feature>
<evidence type="ECO:0000259" key="3">
    <source>
        <dbReference type="Pfam" id="PF02638"/>
    </source>
</evidence>
<organism evidence="4 5">
    <name type="scientific">Marinisporobacter balticus</name>
    <dbReference type="NCBI Taxonomy" id="2018667"/>
    <lineage>
        <taxon>Bacteria</taxon>
        <taxon>Bacillati</taxon>
        <taxon>Bacillota</taxon>
        <taxon>Clostridia</taxon>
        <taxon>Peptostreptococcales</taxon>
        <taxon>Thermotaleaceae</taxon>
        <taxon>Marinisporobacter</taxon>
    </lineage>
</organism>
<feature type="signal peptide" evidence="2">
    <location>
        <begin position="1"/>
        <end position="25"/>
    </location>
</feature>
<evidence type="ECO:0000256" key="1">
    <source>
        <dbReference type="ARBA" id="ARBA00022729"/>
    </source>
</evidence>
<keyword evidence="4" id="KW-0449">Lipoprotein</keyword>
<dbReference type="AlphaFoldDB" id="A0A4R2KUE7"/>
<dbReference type="Gene3D" id="3.20.20.80">
    <property type="entry name" value="Glycosidases"/>
    <property type="match status" value="1"/>
</dbReference>
<dbReference type="EMBL" id="SLWV01000005">
    <property type="protein sequence ID" value="TCO78041.1"/>
    <property type="molecule type" value="Genomic_DNA"/>
</dbReference>